<evidence type="ECO:0000313" key="2">
    <source>
        <dbReference type="EMBL" id="PTE08109.1"/>
    </source>
</evidence>
<dbReference type="OrthoDB" id="9811476at2"/>
<evidence type="ECO:0000313" key="3">
    <source>
        <dbReference type="Proteomes" id="UP000240259"/>
    </source>
</evidence>
<keyword evidence="3" id="KW-1185">Reference proteome</keyword>
<dbReference type="InterPro" id="IPR007362">
    <property type="entry name" value="DUF429"/>
</dbReference>
<accession>A0A2T4IR47</accession>
<dbReference type="EMBL" id="PZJX01000042">
    <property type="protein sequence ID" value="PTE08109.1"/>
    <property type="molecule type" value="Genomic_DNA"/>
</dbReference>
<organism evidence="2 3">
    <name type="scientific">Mesorhizobium helmanticense</name>
    <dbReference type="NCBI Taxonomy" id="1776423"/>
    <lineage>
        <taxon>Bacteria</taxon>
        <taxon>Pseudomonadati</taxon>
        <taxon>Pseudomonadota</taxon>
        <taxon>Alphaproteobacteria</taxon>
        <taxon>Hyphomicrobiales</taxon>
        <taxon>Phyllobacteriaceae</taxon>
        <taxon>Mesorhizobium</taxon>
    </lineage>
</organism>
<feature type="region of interest" description="Disordered" evidence="1">
    <location>
        <begin position="23"/>
        <end position="47"/>
    </location>
</feature>
<comment type="caution">
    <text evidence="2">The sequence shown here is derived from an EMBL/GenBank/DDBJ whole genome shotgun (WGS) entry which is preliminary data.</text>
</comment>
<evidence type="ECO:0000256" key="1">
    <source>
        <dbReference type="SAM" id="MobiDB-lite"/>
    </source>
</evidence>
<proteinExistence type="predicted"/>
<name>A0A2T4IR47_9HYPH</name>
<gene>
    <name evidence="2" type="ORF">C9427_23100</name>
</gene>
<sequence length="285" mass="30350">MTSDGSPVLVGVDGCKAGWIAVHRDPDSTPRNPGSIPRNLGSIPRNPGSILRSPGASFSVDVFPSFAALLDTLPPDALVAVDMPIGLPDFSRKNGRGPEALVRPLLGNRQSSVFAIPSRAALYADTDDFTTVEAWYAAHRRASAVAKASSDPPRGVSIQAFGIFAKIREIDGLLIARPELRGRIFESHPEVAFCRLNGDRAMGLPKKIKGAVNPAGMAERKALLCRHGYDKAFLDRAPPRGAAADDFLDAAVMMLIAARIANGEARPSPDPPLCDRFGIPIAIWA</sequence>
<dbReference type="RefSeq" id="WP_107651389.1">
    <property type="nucleotide sequence ID" value="NZ_PZJX01000042.1"/>
</dbReference>
<dbReference type="Pfam" id="PF04250">
    <property type="entry name" value="DUF429"/>
    <property type="match status" value="1"/>
</dbReference>
<protein>
    <submittedName>
        <fullName evidence="2">DUF429 domain-containing protein</fullName>
    </submittedName>
</protein>
<dbReference type="AlphaFoldDB" id="A0A2T4IR47"/>
<reference evidence="2 3" key="1">
    <citation type="submission" date="2018-03" db="EMBL/GenBank/DDBJ databases">
        <title>Genome sequence of the symbiotic type strain Mesorhizobium helmanticense CSLC115NT isolated from Lotus corniculatus nodules.</title>
        <authorList>
            <person name="Sannazzaro A.I."/>
            <person name="Torres Tejerizo G.A."/>
            <person name="Dip D."/>
            <person name="Caballero M."/>
            <person name="Pistorio M."/>
            <person name="Estrella M.J."/>
        </authorList>
    </citation>
    <scope>NUCLEOTIDE SEQUENCE [LARGE SCALE GENOMIC DNA]</scope>
    <source>
        <strain evidence="2 3">CSLC115N</strain>
    </source>
</reference>
<dbReference type="Proteomes" id="UP000240259">
    <property type="component" value="Unassembled WGS sequence"/>
</dbReference>